<keyword evidence="1" id="KW-0732">Signal</keyword>
<dbReference type="AlphaFoldDB" id="A0A5C5VF28"/>
<evidence type="ECO:0008006" key="4">
    <source>
        <dbReference type="Google" id="ProtNLM"/>
    </source>
</evidence>
<dbReference type="InterPro" id="IPR011050">
    <property type="entry name" value="Pectin_lyase_fold/virulence"/>
</dbReference>
<comment type="caution">
    <text evidence="2">The sequence shown here is derived from an EMBL/GenBank/DDBJ whole genome shotgun (WGS) entry which is preliminary data.</text>
</comment>
<reference evidence="2 3" key="1">
    <citation type="submission" date="2019-02" db="EMBL/GenBank/DDBJ databases">
        <title>Deep-cultivation of Planctomycetes and their phenomic and genomic characterization uncovers novel biology.</title>
        <authorList>
            <person name="Wiegand S."/>
            <person name="Jogler M."/>
            <person name="Boedeker C."/>
            <person name="Pinto D."/>
            <person name="Vollmers J."/>
            <person name="Rivas-Marin E."/>
            <person name="Kohn T."/>
            <person name="Peeters S.H."/>
            <person name="Heuer A."/>
            <person name="Rast P."/>
            <person name="Oberbeckmann S."/>
            <person name="Bunk B."/>
            <person name="Jeske O."/>
            <person name="Meyerdierks A."/>
            <person name="Storesund J.E."/>
            <person name="Kallscheuer N."/>
            <person name="Luecker S."/>
            <person name="Lage O.M."/>
            <person name="Pohl T."/>
            <person name="Merkel B.J."/>
            <person name="Hornburger P."/>
            <person name="Mueller R.-W."/>
            <person name="Bruemmer F."/>
            <person name="Labrenz M."/>
            <person name="Spormann A.M."/>
            <person name="Op Den Camp H."/>
            <person name="Overmann J."/>
            <person name="Amann R."/>
            <person name="Jetten M.S.M."/>
            <person name="Mascher T."/>
            <person name="Medema M.H."/>
            <person name="Devos D.P."/>
            <person name="Kaster A.-K."/>
            <person name="Ovreas L."/>
            <person name="Rohde M."/>
            <person name="Galperin M.Y."/>
            <person name="Jogler C."/>
        </authorList>
    </citation>
    <scope>NUCLEOTIDE SEQUENCE [LARGE SCALE GENOMIC DNA]</scope>
    <source>
        <strain evidence="2 3">KOR34</strain>
    </source>
</reference>
<dbReference type="EMBL" id="SIHJ01000001">
    <property type="protein sequence ID" value="TWT36292.1"/>
    <property type="molecule type" value="Genomic_DNA"/>
</dbReference>
<name>A0A5C5VF28_9BACT</name>
<evidence type="ECO:0000313" key="2">
    <source>
        <dbReference type="EMBL" id="TWT36292.1"/>
    </source>
</evidence>
<dbReference type="RefSeq" id="WP_146563074.1">
    <property type="nucleotide sequence ID" value="NZ_SIHJ01000001.1"/>
</dbReference>
<keyword evidence="3" id="KW-1185">Reference proteome</keyword>
<accession>A0A5C5VF28</accession>
<organism evidence="2 3">
    <name type="scientific">Posidoniimonas corsicana</name>
    <dbReference type="NCBI Taxonomy" id="1938618"/>
    <lineage>
        <taxon>Bacteria</taxon>
        <taxon>Pseudomonadati</taxon>
        <taxon>Planctomycetota</taxon>
        <taxon>Planctomycetia</taxon>
        <taxon>Pirellulales</taxon>
        <taxon>Lacipirellulaceae</taxon>
        <taxon>Posidoniimonas</taxon>
    </lineage>
</organism>
<sequence length="337" mass="36224" precursor="true">MPKRLTLLLLLISASPAAAGENAETVADWVASALSGKPKVLAPGVHVVKEPIVLDGVHSLKLEGPSRTLMDPVGWGRAWWAGNKGRACIICFDLPEGEAGIQMVGCRAIELKGVNLCRTTPGCLVTDQNAKGRNSGDHTFVDCGFYHRTRAPDAGIADPLGGLGLGENNGKYGLGVYGDNGCDNYAFVDCVFQNLERGIDLDCPQTTRMIFVRTHWRRCGLMGYFKRSGNITCYSCARYSGGPFVLEQCPSALTSVTWIGGWIDTNRKTADAVGMEPLVDFSRNPTGRLRLVGGNGRKLGNLAEGVTSPPLIVPPKNRDKLDVSIHGQWSESQALLP</sequence>
<proteinExistence type="predicted"/>
<evidence type="ECO:0000313" key="3">
    <source>
        <dbReference type="Proteomes" id="UP000316714"/>
    </source>
</evidence>
<dbReference type="SUPFAM" id="SSF51126">
    <property type="entry name" value="Pectin lyase-like"/>
    <property type="match status" value="1"/>
</dbReference>
<feature type="chain" id="PRO_5022915515" description="Right handed beta helix domain-containing protein" evidence="1">
    <location>
        <begin position="20"/>
        <end position="337"/>
    </location>
</feature>
<dbReference type="Proteomes" id="UP000316714">
    <property type="component" value="Unassembled WGS sequence"/>
</dbReference>
<dbReference type="OrthoDB" id="9818942at2"/>
<feature type="signal peptide" evidence="1">
    <location>
        <begin position="1"/>
        <end position="19"/>
    </location>
</feature>
<evidence type="ECO:0000256" key="1">
    <source>
        <dbReference type="SAM" id="SignalP"/>
    </source>
</evidence>
<gene>
    <name evidence="2" type="ORF">KOR34_11960</name>
</gene>
<protein>
    <recommendedName>
        <fullName evidence="4">Right handed beta helix domain-containing protein</fullName>
    </recommendedName>
</protein>